<evidence type="ECO:0000256" key="1">
    <source>
        <dbReference type="ARBA" id="ARBA00004443"/>
    </source>
</evidence>
<evidence type="ECO:0000256" key="9">
    <source>
        <dbReference type="ARBA" id="ARBA00023128"/>
    </source>
</evidence>
<proteinExistence type="inferred from homology"/>
<evidence type="ECO:0000256" key="5">
    <source>
        <dbReference type="ARBA" id="ARBA00022660"/>
    </source>
</evidence>
<dbReference type="InterPro" id="IPR045292">
    <property type="entry name" value="Complex1_LYR_NDUFB9_LYRM3"/>
</dbReference>
<comment type="subcellular location">
    <subcellularLocation>
        <location evidence="1">Mitochondrion inner membrane</location>
        <topology evidence="1">Peripheral membrane protein</topology>
        <orientation evidence="1">Matrix side</orientation>
    </subcellularLocation>
</comment>
<evidence type="ECO:0000256" key="7">
    <source>
        <dbReference type="ARBA" id="ARBA00022982"/>
    </source>
</evidence>
<dbReference type="EMBL" id="KB321091">
    <property type="protein sequence ID" value="ELW47797.1"/>
    <property type="molecule type" value="Genomic_DNA"/>
</dbReference>
<dbReference type="Proteomes" id="UP000011518">
    <property type="component" value="Unassembled WGS sequence"/>
</dbReference>
<dbReference type="PANTHER" id="PTHR12868">
    <property type="entry name" value="NADH-UBIQUINONE OXIDOREDUCTASE B22 SUBUNIT"/>
    <property type="match status" value="1"/>
</dbReference>
<evidence type="ECO:0000256" key="3">
    <source>
        <dbReference type="ARBA" id="ARBA00018684"/>
    </source>
</evidence>
<keyword evidence="8" id="KW-0007">Acetylation</keyword>
<accession>L9JFM4</accession>
<keyword evidence="7" id="KW-0249">Electron transport</keyword>
<dbReference type="InterPro" id="IPR033034">
    <property type="entry name" value="NDUFB9"/>
</dbReference>
<gene>
    <name evidence="13" type="ORF">TREES_T100007938</name>
</gene>
<evidence type="ECO:0000256" key="10">
    <source>
        <dbReference type="ARBA" id="ARBA00023136"/>
    </source>
</evidence>
<keyword evidence="13" id="KW-0830">Ubiquinone</keyword>
<dbReference type="PANTHER" id="PTHR12868:SF0">
    <property type="entry name" value="NADH DEHYDROGENASE [UBIQUINONE] 1 BETA SUBCOMPLEX SUBUNIT 9"/>
    <property type="match status" value="1"/>
</dbReference>
<dbReference type="STRING" id="246437.L9JFM4"/>
<dbReference type="GO" id="GO:0005743">
    <property type="term" value="C:mitochondrial inner membrane"/>
    <property type="evidence" value="ECO:0007669"/>
    <property type="project" value="UniProtKB-SubCell"/>
</dbReference>
<keyword evidence="9" id="KW-0496">Mitochondrion</keyword>
<dbReference type="AlphaFoldDB" id="L9JFM4"/>
<organism evidence="13 14">
    <name type="scientific">Tupaia chinensis</name>
    <name type="common">Chinese tree shrew</name>
    <name type="synonym">Tupaia belangeri chinensis</name>
    <dbReference type="NCBI Taxonomy" id="246437"/>
    <lineage>
        <taxon>Eukaryota</taxon>
        <taxon>Metazoa</taxon>
        <taxon>Chordata</taxon>
        <taxon>Craniata</taxon>
        <taxon>Vertebrata</taxon>
        <taxon>Euteleostomi</taxon>
        <taxon>Mammalia</taxon>
        <taxon>Eutheria</taxon>
        <taxon>Euarchontoglires</taxon>
        <taxon>Scandentia</taxon>
        <taxon>Tupaiidae</taxon>
        <taxon>Tupaia</taxon>
    </lineage>
</organism>
<protein>
    <recommendedName>
        <fullName evidence="3">NADH dehydrogenase [ubiquinone] 1 beta subcomplex subunit 9</fullName>
    </recommendedName>
    <alternativeName>
        <fullName evidence="11">Complex I-B22</fullName>
    </alternativeName>
    <alternativeName>
        <fullName evidence="12">NADH-ubiquinone oxidoreductase B22 subunit</fullName>
    </alternativeName>
</protein>
<name>L9JFM4_TUPCH</name>
<evidence type="ECO:0000256" key="8">
    <source>
        <dbReference type="ARBA" id="ARBA00022990"/>
    </source>
</evidence>
<evidence type="ECO:0000313" key="13">
    <source>
        <dbReference type="EMBL" id="ELW47797.1"/>
    </source>
</evidence>
<dbReference type="CDD" id="cd20263">
    <property type="entry name" value="Complex1_LYR_NDUFB9_LYRM3"/>
    <property type="match status" value="1"/>
</dbReference>
<keyword evidence="4" id="KW-0813">Transport</keyword>
<evidence type="ECO:0000256" key="4">
    <source>
        <dbReference type="ARBA" id="ARBA00022448"/>
    </source>
</evidence>
<keyword evidence="6" id="KW-0999">Mitochondrion inner membrane</keyword>
<evidence type="ECO:0000256" key="2">
    <source>
        <dbReference type="ARBA" id="ARBA00009508"/>
    </source>
</evidence>
<keyword evidence="10" id="KW-0472">Membrane</keyword>
<evidence type="ECO:0000256" key="11">
    <source>
        <dbReference type="ARBA" id="ARBA00030192"/>
    </source>
</evidence>
<reference evidence="14" key="1">
    <citation type="submission" date="2012-07" db="EMBL/GenBank/DDBJ databases">
        <title>Genome of the Chinese tree shrew, a rising model animal genetically related to primates.</title>
        <authorList>
            <person name="Zhang G."/>
            <person name="Fan Y."/>
            <person name="Yao Y."/>
            <person name="Huang Z."/>
        </authorList>
    </citation>
    <scope>NUCLEOTIDE SEQUENCE [LARGE SCALE GENOMIC DNA]</scope>
</reference>
<comment type="similarity">
    <text evidence="2">Belongs to the complex I LYR family.</text>
</comment>
<keyword evidence="14" id="KW-1185">Reference proteome</keyword>
<dbReference type="GO" id="GO:0006120">
    <property type="term" value="P:mitochondrial electron transport, NADH to ubiquinone"/>
    <property type="evidence" value="ECO:0007669"/>
    <property type="project" value="InterPro"/>
</dbReference>
<sequence length="104" mass="12021">MAFSVPGAYLTHSRRARFDHRKDEKDMMKATQLLREAEEFRYKQHPQPYIFPDSPGGYECCKVPEWCLDDWHPSEKAMHPDYFAKRAIEEAAEGKLGARGSAAM</sequence>
<keyword evidence="5" id="KW-0679">Respiratory chain</keyword>
<evidence type="ECO:0000313" key="14">
    <source>
        <dbReference type="Proteomes" id="UP000011518"/>
    </source>
</evidence>
<evidence type="ECO:0000256" key="12">
    <source>
        <dbReference type="ARBA" id="ARBA00032528"/>
    </source>
</evidence>
<evidence type="ECO:0000256" key="6">
    <source>
        <dbReference type="ARBA" id="ARBA00022792"/>
    </source>
</evidence>
<dbReference type="InParanoid" id="L9JFM4"/>
<reference evidence="14" key="2">
    <citation type="journal article" date="2013" name="Nat. Commun.">
        <title>Genome of the Chinese tree shrew.</title>
        <authorList>
            <person name="Fan Y."/>
            <person name="Huang Z.Y."/>
            <person name="Cao C.C."/>
            <person name="Chen C.S."/>
            <person name="Chen Y.X."/>
            <person name="Fan D.D."/>
            <person name="He J."/>
            <person name="Hou H.L."/>
            <person name="Hu L."/>
            <person name="Hu X.T."/>
            <person name="Jiang X.T."/>
            <person name="Lai R."/>
            <person name="Lang Y.S."/>
            <person name="Liang B."/>
            <person name="Liao S.G."/>
            <person name="Mu D."/>
            <person name="Ma Y.Y."/>
            <person name="Niu Y.Y."/>
            <person name="Sun X.Q."/>
            <person name="Xia J.Q."/>
            <person name="Xiao J."/>
            <person name="Xiong Z.Q."/>
            <person name="Xu L."/>
            <person name="Yang L."/>
            <person name="Zhang Y."/>
            <person name="Zhao W."/>
            <person name="Zhao X.D."/>
            <person name="Zheng Y.T."/>
            <person name="Zhou J.M."/>
            <person name="Zhu Y.B."/>
            <person name="Zhang G.J."/>
            <person name="Wang J."/>
            <person name="Yao Y.G."/>
        </authorList>
    </citation>
    <scope>NUCLEOTIDE SEQUENCE [LARGE SCALE GENOMIC DNA]</scope>
</reference>